<dbReference type="EMBL" id="CP022604">
    <property type="protein sequence ID" value="ASV87223.1"/>
    <property type="molecule type" value="Genomic_DNA"/>
</dbReference>
<proteinExistence type="predicted"/>
<keyword evidence="1" id="KW-0472">Membrane</keyword>
<reference evidence="2 3" key="1">
    <citation type="submission" date="2017-07" db="EMBL/GenBank/DDBJ databases">
        <title>Phylogenetic study on the rhizospheric bacterium Ochrobactrum sp. A44.</title>
        <authorList>
            <person name="Krzyzanowska D.M."/>
            <person name="Ossowicki A."/>
            <person name="Rajewska M."/>
            <person name="Maciag T."/>
            <person name="Kaczynski Z."/>
            <person name="Czerwicka M."/>
            <person name="Jafra S."/>
        </authorList>
    </citation>
    <scope>NUCLEOTIDE SEQUENCE [LARGE SCALE GENOMIC DNA]</scope>
    <source>
        <strain evidence="2 3">A44</strain>
    </source>
</reference>
<keyword evidence="1" id="KW-0812">Transmembrane</keyword>
<evidence type="ECO:0000313" key="2">
    <source>
        <dbReference type="EMBL" id="ASV87223.1"/>
    </source>
</evidence>
<organism evidence="2 3">
    <name type="scientific">Ochrobactrum quorumnocens</name>
    <dbReference type="NCBI Taxonomy" id="271865"/>
    <lineage>
        <taxon>Bacteria</taxon>
        <taxon>Pseudomonadati</taxon>
        <taxon>Pseudomonadota</taxon>
        <taxon>Alphaproteobacteria</taxon>
        <taxon>Hyphomicrobiales</taxon>
        <taxon>Brucellaceae</taxon>
        <taxon>Brucella/Ochrobactrum group</taxon>
        <taxon>Ochrobactrum</taxon>
    </lineage>
</organism>
<dbReference type="KEGG" id="och:CES85_2278"/>
<dbReference type="Proteomes" id="UP000215256">
    <property type="component" value="Chromosome 1"/>
</dbReference>
<sequence length="45" mass="4636">MTGHGIDVRPSTLSALPLSGACIAATFIAAAGRLTRLSVSVHWTE</sequence>
<evidence type="ECO:0000256" key="1">
    <source>
        <dbReference type="SAM" id="Phobius"/>
    </source>
</evidence>
<keyword evidence="1" id="KW-1133">Transmembrane helix</keyword>
<evidence type="ECO:0000313" key="3">
    <source>
        <dbReference type="Proteomes" id="UP000215256"/>
    </source>
</evidence>
<feature type="transmembrane region" description="Helical" evidence="1">
    <location>
        <begin position="12"/>
        <end position="32"/>
    </location>
</feature>
<gene>
    <name evidence="2" type="ORF">CES85_2278</name>
</gene>
<accession>A0A248UK61</accession>
<protein>
    <submittedName>
        <fullName evidence="2">Uncharacterized protein</fullName>
    </submittedName>
</protein>
<name>A0A248UK61_9HYPH</name>
<dbReference type="AlphaFoldDB" id="A0A248UK61"/>